<name>A0A9R0WZ00_TRITD</name>
<dbReference type="Gramene" id="TRITD5Bv1G014370.1">
    <property type="protein sequence ID" value="TRITD5Bv1G014370.1"/>
    <property type="gene ID" value="TRITD5Bv1G014370"/>
</dbReference>
<feature type="compositionally biased region" description="Polar residues" evidence="1">
    <location>
        <begin position="67"/>
        <end position="88"/>
    </location>
</feature>
<dbReference type="AlphaFoldDB" id="A0A9R0WZ00"/>
<feature type="compositionally biased region" description="Basic residues" evidence="1">
    <location>
        <begin position="43"/>
        <end position="57"/>
    </location>
</feature>
<dbReference type="EMBL" id="LT934120">
    <property type="protein sequence ID" value="VAI26990.1"/>
    <property type="molecule type" value="Genomic_DNA"/>
</dbReference>
<evidence type="ECO:0000313" key="2">
    <source>
        <dbReference type="EMBL" id="VAI26990.1"/>
    </source>
</evidence>
<protein>
    <submittedName>
        <fullName evidence="2">Uncharacterized protein</fullName>
    </submittedName>
</protein>
<accession>A0A9R0WZ00</accession>
<feature type="region of interest" description="Disordered" evidence="1">
    <location>
        <begin position="37"/>
        <end position="108"/>
    </location>
</feature>
<feature type="compositionally biased region" description="Basic and acidic residues" evidence="1">
    <location>
        <begin position="91"/>
        <end position="108"/>
    </location>
</feature>
<evidence type="ECO:0000256" key="1">
    <source>
        <dbReference type="SAM" id="MobiDB-lite"/>
    </source>
</evidence>
<dbReference type="Proteomes" id="UP000324705">
    <property type="component" value="Chromosome 5B"/>
</dbReference>
<reference evidence="2 3" key="1">
    <citation type="submission" date="2017-09" db="EMBL/GenBank/DDBJ databases">
        <authorList>
            <consortium name="International Durum Wheat Genome Sequencing Consortium (IDWGSC)"/>
            <person name="Milanesi L."/>
        </authorList>
    </citation>
    <scope>NUCLEOTIDE SEQUENCE [LARGE SCALE GENOMIC DNA]</scope>
    <source>
        <strain evidence="3">cv. Svevo</strain>
    </source>
</reference>
<keyword evidence="3" id="KW-1185">Reference proteome</keyword>
<proteinExistence type="predicted"/>
<organism evidence="2 3">
    <name type="scientific">Triticum turgidum subsp. durum</name>
    <name type="common">Durum wheat</name>
    <name type="synonym">Triticum durum</name>
    <dbReference type="NCBI Taxonomy" id="4567"/>
    <lineage>
        <taxon>Eukaryota</taxon>
        <taxon>Viridiplantae</taxon>
        <taxon>Streptophyta</taxon>
        <taxon>Embryophyta</taxon>
        <taxon>Tracheophyta</taxon>
        <taxon>Spermatophyta</taxon>
        <taxon>Magnoliopsida</taxon>
        <taxon>Liliopsida</taxon>
        <taxon>Poales</taxon>
        <taxon>Poaceae</taxon>
        <taxon>BOP clade</taxon>
        <taxon>Pooideae</taxon>
        <taxon>Triticodae</taxon>
        <taxon>Triticeae</taxon>
        <taxon>Triticinae</taxon>
        <taxon>Triticum</taxon>
    </lineage>
</organism>
<sequence>MRKMPTVQQIRMKMCPWWAMRTRQAAVAYRQWPTMVSASTRQARARRTQRRRQRRRSASTAQAARTGTQDNIPRQTAFTTALSASVRWSQGRKENCGRGNSERMQGEG</sequence>
<gene>
    <name evidence="2" type="ORF">TRITD_5Bv1G014370</name>
</gene>
<evidence type="ECO:0000313" key="3">
    <source>
        <dbReference type="Proteomes" id="UP000324705"/>
    </source>
</evidence>